<keyword evidence="3" id="KW-1185">Reference proteome</keyword>
<dbReference type="EMBL" id="MLIQ01000023">
    <property type="protein sequence ID" value="OHU51067.1"/>
    <property type="molecule type" value="Genomic_DNA"/>
</dbReference>
<reference evidence="3 4" key="1">
    <citation type="submission" date="2016-10" db="EMBL/GenBank/DDBJ databases">
        <title>Evaluation of Human, Veterinary and Environmental Mycobacterium chelonae Isolates by Core Genome Phylogenomic Analysis, Targeted Gene Comparison, and Anti-microbial Susceptibility Patterns: A Tale of Mistaken Identities.</title>
        <authorList>
            <person name="Fogelson S.B."/>
            <person name="Camus A.C."/>
            <person name="Lorenz W."/>
            <person name="Vasireddy R."/>
            <person name="Vasireddy S."/>
            <person name="Smith T."/>
            <person name="Brown-Elliott B.A."/>
            <person name="Wallace R.J.Jr."/>
            <person name="Hasan N.A."/>
            <person name="Reischl U."/>
            <person name="Sanchez S."/>
        </authorList>
    </citation>
    <scope>NUCLEOTIDE SEQUENCE [LARGE SCALE GENOMIC DNA]</scope>
    <source>
        <strain evidence="1 4">15515</strain>
        <strain evidence="2 3">15518</strain>
    </source>
</reference>
<name>A0A1S1LN26_MYCCH</name>
<organism evidence="1 4">
    <name type="scientific">Mycobacteroides chelonae</name>
    <name type="common">Mycobacterium chelonae</name>
    <dbReference type="NCBI Taxonomy" id="1774"/>
    <lineage>
        <taxon>Bacteria</taxon>
        <taxon>Bacillati</taxon>
        <taxon>Actinomycetota</taxon>
        <taxon>Actinomycetes</taxon>
        <taxon>Mycobacteriales</taxon>
        <taxon>Mycobacteriaceae</taxon>
        <taxon>Mycobacteroides</taxon>
    </lineage>
</organism>
<comment type="caution">
    <text evidence="1">The sequence shown here is derived from an EMBL/GenBank/DDBJ whole genome shotgun (WGS) entry which is preliminary data.</text>
</comment>
<sequence length="108" mass="12022">MLTVHGLAGFQSGCRCAGCSTAESQRLQRIGDSERERWERINQRAARRTQRYFADAGNHPLNWQKPWTTEEIDKALDASTTAAQVAARLGRSIGAVHAARRRFGPRAS</sequence>
<dbReference type="EMBL" id="MLIS01000001">
    <property type="protein sequence ID" value="OHU79714.1"/>
    <property type="molecule type" value="Genomic_DNA"/>
</dbReference>
<evidence type="ECO:0000313" key="3">
    <source>
        <dbReference type="Proteomes" id="UP000179441"/>
    </source>
</evidence>
<evidence type="ECO:0000313" key="2">
    <source>
        <dbReference type="EMBL" id="OHU79714.1"/>
    </source>
</evidence>
<dbReference type="RefSeq" id="WP_057967873.1">
    <property type="nucleotide sequence ID" value="NZ_CP050145.1"/>
</dbReference>
<accession>A0A1S1LN26</accession>
<dbReference type="Proteomes" id="UP000179441">
    <property type="component" value="Unassembled WGS sequence"/>
</dbReference>
<dbReference type="Proteomes" id="UP000180043">
    <property type="component" value="Unassembled WGS sequence"/>
</dbReference>
<dbReference type="AlphaFoldDB" id="A0A1S1LN26"/>
<proteinExistence type="predicted"/>
<evidence type="ECO:0000313" key="1">
    <source>
        <dbReference type="EMBL" id="OHU51067.1"/>
    </source>
</evidence>
<evidence type="ECO:0000313" key="4">
    <source>
        <dbReference type="Proteomes" id="UP000180043"/>
    </source>
</evidence>
<protein>
    <submittedName>
        <fullName evidence="1">Uncharacterized protein</fullName>
    </submittedName>
</protein>
<gene>
    <name evidence="1" type="ORF">BKG82_20575</name>
    <name evidence="2" type="ORF">BKG84_16265</name>
</gene>